<comment type="similarity">
    <text evidence="2">Belongs to the glycosyltransferase 15 family.</text>
</comment>
<name>G3AJV4_SPAPN</name>
<evidence type="ECO:0000256" key="2">
    <source>
        <dbReference type="ARBA" id="ARBA00007677"/>
    </source>
</evidence>
<reference evidence="7 8" key="1">
    <citation type="journal article" date="2011" name="Proc. Natl. Acad. Sci. U.S.A.">
        <title>Comparative genomics of xylose-fermenting fungi for enhanced biofuel production.</title>
        <authorList>
            <person name="Wohlbach D.J."/>
            <person name="Kuo A."/>
            <person name="Sato T.K."/>
            <person name="Potts K.M."/>
            <person name="Salamov A.A."/>
            <person name="LaButti K.M."/>
            <person name="Sun H."/>
            <person name="Clum A."/>
            <person name="Pangilinan J.L."/>
            <person name="Lindquist E.A."/>
            <person name="Lucas S."/>
            <person name="Lapidus A."/>
            <person name="Jin M."/>
            <person name="Gunawan C."/>
            <person name="Balan V."/>
            <person name="Dale B.E."/>
            <person name="Jeffries T.W."/>
            <person name="Zinkel R."/>
            <person name="Barry K.W."/>
            <person name="Grigoriev I.V."/>
            <person name="Gasch A.P."/>
        </authorList>
    </citation>
    <scope>NUCLEOTIDE SEQUENCE [LARGE SCALE GENOMIC DNA]</scope>
    <source>
        <strain evidence="8">NRRL Y-27907 / 11-Y1</strain>
    </source>
</reference>
<proteinExistence type="inferred from homology"/>
<organism evidence="8">
    <name type="scientific">Spathaspora passalidarum (strain NRRL Y-27907 / 11-Y1)</name>
    <dbReference type="NCBI Taxonomy" id="619300"/>
    <lineage>
        <taxon>Eukaryota</taxon>
        <taxon>Fungi</taxon>
        <taxon>Dikarya</taxon>
        <taxon>Ascomycota</taxon>
        <taxon>Saccharomycotina</taxon>
        <taxon>Pichiomycetes</taxon>
        <taxon>Debaryomycetaceae</taxon>
        <taxon>Spathaspora</taxon>
    </lineage>
</organism>
<evidence type="ECO:0000256" key="5">
    <source>
        <dbReference type="ARBA" id="ARBA00022968"/>
    </source>
</evidence>
<dbReference type="eggNOG" id="KOG4472">
    <property type="taxonomic scope" value="Eukaryota"/>
</dbReference>
<dbReference type="OrthoDB" id="439943at2759"/>
<keyword evidence="5" id="KW-0812">Transmembrane</keyword>
<dbReference type="PANTHER" id="PTHR31121:SF2">
    <property type="entry name" value="MANNOSYLTRANSFERASE KTR5-RELATED"/>
    <property type="match status" value="1"/>
</dbReference>
<feature type="active site" description="Nucleophile" evidence="6">
    <location>
        <position position="335"/>
    </location>
</feature>
<dbReference type="OMA" id="YQHSTIQ"/>
<dbReference type="HOGENOM" id="CLU_024327_2_0_1"/>
<keyword evidence="5" id="KW-0735">Signal-anchor</keyword>
<dbReference type="RefSeq" id="XP_007373589.1">
    <property type="nucleotide sequence ID" value="XM_007373527.1"/>
</dbReference>
<dbReference type="GO" id="GO:0000032">
    <property type="term" value="P:cell wall mannoprotein biosynthetic process"/>
    <property type="evidence" value="ECO:0007669"/>
    <property type="project" value="TreeGrafter"/>
</dbReference>
<dbReference type="FunCoup" id="G3AJV4">
    <property type="interactions" value="44"/>
</dbReference>
<dbReference type="GO" id="GO:0000026">
    <property type="term" value="F:alpha-1,2-mannosyltransferase activity"/>
    <property type="evidence" value="ECO:0007669"/>
    <property type="project" value="TreeGrafter"/>
</dbReference>
<evidence type="ECO:0000256" key="1">
    <source>
        <dbReference type="ARBA" id="ARBA00004606"/>
    </source>
</evidence>
<sequence length="505" mass="60519">MNPNYLFYNPDPFWTKFQLKEEPHIESGKISQQDISSRVDEPFQYGCTVPNTDQPRANAALVMLARNSEIKDVITSMQSMERHFNQWYNYPWVFLNDEQFTTEFKQAVRKHTKSEVEFGVIEPEVWDFPKDVDRDEIKEYITKQGDRGILYGNMESYHKMCRFYSGQFYQHDLIKNREWYWRVEPNVEFYCDLTYDPFIEMEKRGKKYGFNVMLNELYYTVPGLFREIKSFIKEQNIQVKNAWRLFIHDSKWTTGANQDEYDGIFIRPHILKEIEENVVLDKFLAIKDKKDEDVKKFNPTLIHKLFSKATQLPALHEDRMDREDYNLCHFWSNFEIARPDIFTSEVYQKLFKYLDSTGGFYKERWGDAPIHSLAIGMMLDLKEIHYFRDIGYRHSNFIHCPRNSPKNQLEYVPSDTYQGNKKDKHWLFPDKPRKFGAGCRCRCPRQRYTDTEDGGDSCMPQWKKHTDDNFRVFRQVDTDELENNIKIRVDKYLADGGVLGEKFFY</sequence>
<evidence type="ECO:0000256" key="3">
    <source>
        <dbReference type="ARBA" id="ARBA00022676"/>
    </source>
</evidence>
<comment type="subcellular location">
    <subcellularLocation>
        <location evidence="1">Membrane</location>
        <topology evidence="1">Single-pass type II membrane protein</topology>
    </subcellularLocation>
</comment>
<protein>
    <submittedName>
        <fullName evidence="7">Mannosyltransferase of the KRE2 family</fullName>
    </submittedName>
</protein>
<evidence type="ECO:0000313" key="8">
    <source>
        <dbReference type="Proteomes" id="UP000000709"/>
    </source>
</evidence>
<keyword evidence="4 7" id="KW-0808">Transferase</keyword>
<keyword evidence="8" id="KW-1185">Reference proteome</keyword>
<gene>
    <name evidence="7" type="ORF">SPAPADRAFT_134440</name>
</gene>
<dbReference type="AlphaFoldDB" id="G3AJV4"/>
<evidence type="ECO:0000256" key="6">
    <source>
        <dbReference type="PIRSR" id="PIRSR018153-1"/>
    </source>
</evidence>
<dbReference type="InterPro" id="IPR029044">
    <property type="entry name" value="Nucleotide-diphossugar_trans"/>
</dbReference>
<evidence type="ECO:0000313" key="7">
    <source>
        <dbReference type="EMBL" id="EGW34005.1"/>
    </source>
</evidence>
<dbReference type="Proteomes" id="UP000000709">
    <property type="component" value="Unassembled WGS sequence"/>
</dbReference>
<dbReference type="GO" id="GO:0016020">
    <property type="term" value="C:membrane"/>
    <property type="evidence" value="ECO:0007669"/>
    <property type="project" value="UniProtKB-SubCell"/>
</dbReference>
<accession>G3AJV4</accession>
<dbReference type="SUPFAM" id="SSF53448">
    <property type="entry name" value="Nucleotide-diphospho-sugar transferases"/>
    <property type="match status" value="1"/>
</dbReference>
<dbReference type="KEGG" id="spaa:SPAPADRAFT_134440"/>
<dbReference type="Pfam" id="PF01793">
    <property type="entry name" value="Glyco_transf_15"/>
    <property type="match status" value="2"/>
</dbReference>
<dbReference type="EMBL" id="GL996500">
    <property type="protein sequence ID" value="EGW34005.1"/>
    <property type="molecule type" value="Genomic_DNA"/>
</dbReference>
<evidence type="ECO:0000256" key="4">
    <source>
        <dbReference type="ARBA" id="ARBA00022679"/>
    </source>
</evidence>
<dbReference type="PANTHER" id="PTHR31121">
    <property type="entry name" value="ALPHA-1,2 MANNOSYLTRANSFERASE KTR1"/>
    <property type="match status" value="1"/>
</dbReference>
<dbReference type="Gene3D" id="3.90.550.10">
    <property type="entry name" value="Spore Coat Polysaccharide Biosynthesis Protein SpsA, Chain A"/>
    <property type="match status" value="1"/>
</dbReference>
<dbReference type="GO" id="GO:0006487">
    <property type="term" value="P:protein N-linked glycosylation"/>
    <property type="evidence" value="ECO:0007669"/>
    <property type="project" value="TreeGrafter"/>
</dbReference>
<dbReference type="GO" id="GO:0005794">
    <property type="term" value="C:Golgi apparatus"/>
    <property type="evidence" value="ECO:0007669"/>
    <property type="project" value="TreeGrafter"/>
</dbReference>
<keyword evidence="3 7" id="KW-0328">Glycosyltransferase</keyword>
<dbReference type="GeneID" id="18869818"/>
<dbReference type="PIRSF" id="PIRSF018153">
    <property type="entry name" value="Glyco_trans_15"/>
    <property type="match status" value="1"/>
</dbReference>
<dbReference type="InterPro" id="IPR002685">
    <property type="entry name" value="Glyco_trans_15"/>
</dbReference>
<dbReference type="InParanoid" id="G3AJV4"/>